<comment type="caution">
    <text evidence="2">The sequence shown here is derived from an EMBL/GenBank/DDBJ whole genome shotgun (WGS) entry which is preliminary data.</text>
</comment>
<proteinExistence type="predicted"/>
<feature type="transmembrane region" description="Helical" evidence="1">
    <location>
        <begin position="42"/>
        <end position="62"/>
    </location>
</feature>
<keyword evidence="1" id="KW-1133">Transmembrane helix</keyword>
<evidence type="ECO:0000256" key="1">
    <source>
        <dbReference type="SAM" id="Phobius"/>
    </source>
</evidence>
<name>A0ABT1GZG7_9NOCA</name>
<keyword evidence="1" id="KW-0812">Transmembrane</keyword>
<keyword evidence="1" id="KW-0472">Membrane</keyword>
<organism evidence="2 3">
    <name type="scientific">Williamsia serinedens</name>
    <dbReference type="NCBI Taxonomy" id="391736"/>
    <lineage>
        <taxon>Bacteria</taxon>
        <taxon>Bacillati</taxon>
        <taxon>Actinomycetota</taxon>
        <taxon>Actinomycetes</taxon>
        <taxon>Mycobacteriales</taxon>
        <taxon>Nocardiaceae</taxon>
        <taxon>Williamsia</taxon>
    </lineage>
</organism>
<protein>
    <recommendedName>
        <fullName evidence="4">DUF2530 domain-containing protein</fullName>
    </recommendedName>
</protein>
<evidence type="ECO:0000313" key="3">
    <source>
        <dbReference type="Proteomes" id="UP001205740"/>
    </source>
</evidence>
<sequence>MAERDVRGPVDLGQVVVGVIAFVVAVWGLLGAPSLEEVSVLPWIAVGVAGVVGVGLIVGGSLRSRRR</sequence>
<accession>A0ABT1GZG7</accession>
<keyword evidence="3" id="KW-1185">Reference proteome</keyword>
<dbReference type="EMBL" id="JAMTCG010000003">
    <property type="protein sequence ID" value="MCP2160393.1"/>
    <property type="molecule type" value="Genomic_DNA"/>
</dbReference>
<dbReference type="Proteomes" id="UP001205740">
    <property type="component" value="Unassembled WGS sequence"/>
</dbReference>
<reference evidence="2 3" key="1">
    <citation type="submission" date="2022-06" db="EMBL/GenBank/DDBJ databases">
        <title>Genomic Encyclopedia of Archaeal and Bacterial Type Strains, Phase II (KMG-II): from individual species to whole genera.</title>
        <authorList>
            <person name="Goeker M."/>
        </authorList>
    </citation>
    <scope>NUCLEOTIDE SEQUENCE [LARGE SCALE GENOMIC DNA]</scope>
    <source>
        <strain evidence="2 3">DSM 45037</strain>
    </source>
</reference>
<evidence type="ECO:0008006" key="4">
    <source>
        <dbReference type="Google" id="ProtNLM"/>
    </source>
</evidence>
<dbReference type="RefSeq" id="WP_253653996.1">
    <property type="nucleotide sequence ID" value="NZ_BAAAOE010000003.1"/>
</dbReference>
<gene>
    <name evidence="2" type="ORF">LX12_001580</name>
</gene>
<evidence type="ECO:0000313" key="2">
    <source>
        <dbReference type="EMBL" id="MCP2160393.1"/>
    </source>
</evidence>
<feature type="transmembrane region" description="Helical" evidence="1">
    <location>
        <begin position="12"/>
        <end position="30"/>
    </location>
</feature>